<keyword evidence="3" id="KW-0804">Transcription</keyword>
<evidence type="ECO:0000313" key="7">
    <source>
        <dbReference type="Proteomes" id="UP000811899"/>
    </source>
</evidence>
<feature type="domain" description="Cyclic nucleotide-binding" evidence="4">
    <location>
        <begin position="12"/>
        <end position="115"/>
    </location>
</feature>
<dbReference type="Gene3D" id="1.10.10.10">
    <property type="entry name" value="Winged helix-like DNA-binding domain superfamily/Winged helix DNA-binding domain"/>
    <property type="match status" value="1"/>
</dbReference>
<gene>
    <name evidence="6" type="ORF">KI809_12760</name>
</gene>
<proteinExistence type="predicted"/>
<dbReference type="PANTHER" id="PTHR24567:SF68">
    <property type="entry name" value="DNA-BINDING TRANSCRIPTIONAL DUAL REGULATOR CRP"/>
    <property type="match status" value="1"/>
</dbReference>
<evidence type="ECO:0000256" key="3">
    <source>
        <dbReference type="ARBA" id="ARBA00023163"/>
    </source>
</evidence>
<dbReference type="InterPro" id="IPR050397">
    <property type="entry name" value="Env_Response_Regulators"/>
</dbReference>
<dbReference type="InterPro" id="IPR012318">
    <property type="entry name" value="HTH_CRP"/>
</dbReference>
<protein>
    <submittedName>
        <fullName evidence="6">Crp/Fnr family transcriptional regulator</fullName>
    </submittedName>
</protein>
<dbReference type="InterPro" id="IPR036390">
    <property type="entry name" value="WH_DNA-bd_sf"/>
</dbReference>
<dbReference type="InterPro" id="IPR014710">
    <property type="entry name" value="RmlC-like_jellyroll"/>
</dbReference>
<dbReference type="InterPro" id="IPR018490">
    <property type="entry name" value="cNMP-bd_dom_sf"/>
</dbReference>
<evidence type="ECO:0000259" key="4">
    <source>
        <dbReference type="PROSITE" id="PS50042"/>
    </source>
</evidence>
<accession>A0AAW4L9E8</accession>
<reference evidence="6 7" key="1">
    <citation type="submission" date="2021-05" db="EMBL/GenBank/DDBJ databases">
        <title>The draft genome of Geobacter pelophilus DSM 12255.</title>
        <authorList>
            <person name="Xu Z."/>
            <person name="Masuda Y."/>
            <person name="Itoh H."/>
            <person name="Senoo K."/>
        </authorList>
    </citation>
    <scope>NUCLEOTIDE SEQUENCE [LARGE SCALE GENOMIC DNA]</scope>
    <source>
        <strain evidence="6 7">DSM 12255</strain>
    </source>
</reference>
<keyword evidence="1" id="KW-0805">Transcription regulation</keyword>
<organism evidence="6 7">
    <name type="scientific">Geoanaerobacter pelophilus</name>
    <dbReference type="NCBI Taxonomy" id="60036"/>
    <lineage>
        <taxon>Bacteria</taxon>
        <taxon>Pseudomonadati</taxon>
        <taxon>Thermodesulfobacteriota</taxon>
        <taxon>Desulfuromonadia</taxon>
        <taxon>Geobacterales</taxon>
        <taxon>Geobacteraceae</taxon>
        <taxon>Geoanaerobacter</taxon>
    </lineage>
</organism>
<dbReference type="GO" id="GO:0003700">
    <property type="term" value="F:DNA-binding transcription factor activity"/>
    <property type="evidence" value="ECO:0007669"/>
    <property type="project" value="TreeGrafter"/>
</dbReference>
<evidence type="ECO:0000256" key="1">
    <source>
        <dbReference type="ARBA" id="ARBA00023015"/>
    </source>
</evidence>
<dbReference type="Pfam" id="PF00027">
    <property type="entry name" value="cNMP_binding"/>
    <property type="match status" value="1"/>
</dbReference>
<dbReference type="InterPro" id="IPR036388">
    <property type="entry name" value="WH-like_DNA-bd_sf"/>
</dbReference>
<dbReference type="PROSITE" id="PS50042">
    <property type="entry name" value="CNMP_BINDING_3"/>
    <property type="match status" value="1"/>
</dbReference>
<dbReference type="RefSeq" id="WP_214171946.1">
    <property type="nucleotide sequence ID" value="NZ_JAHCVJ010000005.1"/>
</dbReference>
<dbReference type="SUPFAM" id="SSF46785">
    <property type="entry name" value="Winged helix' DNA-binding domain"/>
    <property type="match status" value="1"/>
</dbReference>
<keyword evidence="7" id="KW-1185">Reference proteome</keyword>
<sequence>MDTVQILKKSMLFSGLSEEHLSGVADISSRRTFNRGETLFSEGDPATGFYLLASGGMKLCKVSPDGREKVLHFVHPGETFAEAAFFGDGRYPAEARGIEKGEVLFFPREGFMGLLERDTRFAMNLIVSLSLLLRRFARQIEELSFAEVPNRLAAYLCELIERKSTTFQGKTYLELEMKKGELASRLGTVSETLSRSLRKLREEGIMEVEGSRVIVYDLNRLKELAKGQKKPEVPGFNQQ</sequence>
<dbReference type="PANTHER" id="PTHR24567">
    <property type="entry name" value="CRP FAMILY TRANSCRIPTIONAL REGULATORY PROTEIN"/>
    <property type="match status" value="1"/>
</dbReference>
<dbReference type="GO" id="GO:0003677">
    <property type="term" value="F:DNA binding"/>
    <property type="evidence" value="ECO:0007669"/>
    <property type="project" value="UniProtKB-KW"/>
</dbReference>
<dbReference type="CDD" id="cd00038">
    <property type="entry name" value="CAP_ED"/>
    <property type="match status" value="1"/>
</dbReference>
<dbReference type="SMART" id="SM00100">
    <property type="entry name" value="cNMP"/>
    <property type="match status" value="1"/>
</dbReference>
<dbReference type="Gene3D" id="2.60.120.10">
    <property type="entry name" value="Jelly Rolls"/>
    <property type="match status" value="1"/>
</dbReference>
<dbReference type="PRINTS" id="PR00034">
    <property type="entry name" value="HTHCRP"/>
</dbReference>
<evidence type="ECO:0000256" key="2">
    <source>
        <dbReference type="ARBA" id="ARBA00023125"/>
    </source>
</evidence>
<comment type="caution">
    <text evidence="6">The sequence shown here is derived from an EMBL/GenBank/DDBJ whole genome shotgun (WGS) entry which is preliminary data.</text>
</comment>
<dbReference type="SMART" id="SM00419">
    <property type="entry name" value="HTH_CRP"/>
    <property type="match status" value="1"/>
</dbReference>
<dbReference type="GO" id="GO:0005829">
    <property type="term" value="C:cytosol"/>
    <property type="evidence" value="ECO:0007669"/>
    <property type="project" value="TreeGrafter"/>
</dbReference>
<dbReference type="PROSITE" id="PS51063">
    <property type="entry name" value="HTH_CRP_2"/>
    <property type="match status" value="1"/>
</dbReference>
<dbReference type="SUPFAM" id="SSF51206">
    <property type="entry name" value="cAMP-binding domain-like"/>
    <property type="match status" value="1"/>
</dbReference>
<dbReference type="InterPro" id="IPR000595">
    <property type="entry name" value="cNMP-bd_dom"/>
</dbReference>
<dbReference type="AlphaFoldDB" id="A0AAW4L9E8"/>
<evidence type="ECO:0000259" key="5">
    <source>
        <dbReference type="PROSITE" id="PS51063"/>
    </source>
</evidence>
<dbReference type="Pfam" id="PF13545">
    <property type="entry name" value="HTH_Crp_2"/>
    <property type="match status" value="1"/>
</dbReference>
<dbReference type="Proteomes" id="UP000811899">
    <property type="component" value="Unassembled WGS sequence"/>
</dbReference>
<name>A0AAW4L9E8_9BACT</name>
<feature type="domain" description="HTH crp-type" evidence="5">
    <location>
        <begin position="146"/>
        <end position="219"/>
    </location>
</feature>
<keyword evidence="2" id="KW-0238">DNA-binding</keyword>
<dbReference type="EMBL" id="JAHCVJ010000005">
    <property type="protein sequence ID" value="MBT0665170.1"/>
    <property type="molecule type" value="Genomic_DNA"/>
</dbReference>
<evidence type="ECO:0000313" key="6">
    <source>
        <dbReference type="EMBL" id="MBT0665170.1"/>
    </source>
</evidence>